<dbReference type="Pfam" id="PF00933">
    <property type="entry name" value="Glyco_hydro_3"/>
    <property type="match status" value="1"/>
</dbReference>
<dbReference type="SUPFAM" id="SSF51445">
    <property type="entry name" value="(Trans)glycosidases"/>
    <property type="match status" value="1"/>
</dbReference>
<sequence>MSDELERLANGVLWPGFLGTTAPAWLRTELRRGLAGVVYFGQNMGEGIHELSADLRAANPDALIGIDEEGGSVTRIEAATGSTVPGAAQLGGLDDVAATRATGAELARRVRAIGADVLLGPVADVNTDPRNPVIGVRSFGADAELVSRHAVAEIEGIQGAGVAACVKHFPGHGDTHVDSHHDLPTVDLDPAEFERVHLAPFRAAVAAGVNAVMTAHIVVPAWGEEPATLNPHVLGMLRAEGFDGVIITDALDMAAIRESVGIGGGAVRALAAGADLLCIGNPTNPGDVALPDQDERDFLAARDAIVDALRDGSLSRARVAEAGARNARLSAKLRAAETGAASDARYGDESSDAAGYDAEAIVRRAVTARAALGAPARGLVVLDARRRSSLAVDSAGAYVAATLAGDGPRVRLDTARATEAERAAAIGEIVAVAEAEGVAEGESLRVVVLVDRIDTDERQRSLLDAVALAAPSAAVVNVGLPAEGAVGVLPILDVRAASRIGSAVARERLVGVTR</sequence>
<dbReference type="PANTHER" id="PTHR30480:SF16">
    <property type="entry name" value="GLYCOSIDE HYDROLASE FAMILY 3 DOMAIN PROTEIN"/>
    <property type="match status" value="1"/>
</dbReference>
<feature type="domain" description="Glycoside hydrolase family 3 N-terminal" evidence="4">
    <location>
        <begin position="34"/>
        <end position="325"/>
    </location>
</feature>
<dbReference type="GO" id="GO:0004563">
    <property type="term" value="F:beta-N-acetylhexosaminidase activity"/>
    <property type="evidence" value="ECO:0007669"/>
    <property type="project" value="UniProtKB-EC"/>
</dbReference>
<proteinExistence type="inferred from homology"/>
<protein>
    <submittedName>
        <fullName evidence="5">Beta-N-acetylhexosaminidase</fullName>
        <ecNumber evidence="5">3.2.1.52</ecNumber>
    </submittedName>
</protein>
<dbReference type="EC" id="3.2.1.52" evidence="5"/>
<organism evidence="5 6">
    <name type="scientific">Microbacterium resistens</name>
    <dbReference type="NCBI Taxonomy" id="156977"/>
    <lineage>
        <taxon>Bacteria</taxon>
        <taxon>Bacillati</taxon>
        <taxon>Actinomycetota</taxon>
        <taxon>Actinomycetes</taxon>
        <taxon>Micrococcales</taxon>
        <taxon>Microbacteriaceae</taxon>
        <taxon>Microbacterium</taxon>
    </lineage>
</organism>
<evidence type="ECO:0000313" key="5">
    <source>
        <dbReference type="EMBL" id="MDR6867342.1"/>
    </source>
</evidence>
<evidence type="ECO:0000313" key="6">
    <source>
        <dbReference type="Proteomes" id="UP001259347"/>
    </source>
</evidence>
<comment type="caution">
    <text evidence="5">The sequence shown here is derived from an EMBL/GenBank/DDBJ whole genome shotgun (WGS) entry which is preliminary data.</text>
</comment>
<dbReference type="InterPro" id="IPR050226">
    <property type="entry name" value="NagZ_Beta-hexosaminidase"/>
</dbReference>
<keyword evidence="2 5" id="KW-0378">Hydrolase</keyword>
<name>A0ABU1SCK1_9MICO</name>
<dbReference type="InterPro" id="IPR001764">
    <property type="entry name" value="Glyco_hydro_3_N"/>
</dbReference>
<dbReference type="RefSeq" id="WP_310020038.1">
    <property type="nucleotide sequence ID" value="NZ_JAVDUM010000007.1"/>
</dbReference>
<keyword evidence="3 5" id="KW-0326">Glycosidase</keyword>
<dbReference type="PANTHER" id="PTHR30480">
    <property type="entry name" value="BETA-HEXOSAMINIDASE-RELATED"/>
    <property type="match status" value="1"/>
</dbReference>
<dbReference type="InterPro" id="IPR017853">
    <property type="entry name" value="GH"/>
</dbReference>
<evidence type="ECO:0000259" key="4">
    <source>
        <dbReference type="Pfam" id="PF00933"/>
    </source>
</evidence>
<dbReference type="EMBL" id="JAVDUM010000007">
    <property type="protein sequence ID" value="MDR6867342.1"/>
    <property type="molecule type" value="Genomic_DNA"/>
</dbReference>
<dbReference type="Gene3D" id="3.20.20.300">
    <property type="entry name" value="Glycoside hydrolase, family 3, N-terminal domain"/>
    <property type="match status" value="1"/>
</dbReference>
<comment type="similarity">
    <text evidence="1">Belongs to the glycosyl hydrolase 3 family.</text>
</comment>
<gene>
    <name evidence="5" type="ORF">J2Y69_001943</name>
</gene>
<keyword evidence="6" id="KW-1185">Reference proteome</keyword>
<evidence type="ECO:0000256" key="1">
    <source>
        <dbReference type="ARBA" id="ARBA00005336"/>
    </source>
</evidence>
<evidence type="ECO:0000256" key="2">
    <source>
        <dbReference type="ARBA" id="ARBA00022801"/>
    </source>
</evidence>
<evidence type="ECO:0000256" key="3">
    <source>
        <dbReference type="ARBA" id="ARBA00023295"/>
    </source>
</evidence>
<reference evidence="5 6" key="1">
    <citation type="submission" date="2023-07" db="EMBL/GenBank/DDBJ databases">
        <title>Sorghum-associated microbial communities from plants grown in Nebraska, USA.</title>
        <authorList>
            <person name="Schachtman D."/>
        </authorList>
    </citation>
    <scope>NUCLEOTIDE SEQUENCE [LARGE SCALE GENOMIC DNA]</scope>
    <source>
        <strain evidence="5 6">2980</strain>
    </source>
</reference>
<dbReference type="InterPro" id="IPR036962">
    <property type="entry name" value="Glyco_hydro_3_N_sf"/>
</dbReference>
<accession>A0ABU1SCK1</accession>
<dbReference type="Proteomes" id="UP001259347">
    <property type="component" value="Unassembled WGS sequence"/>
</dbReference>